<keyword evidence="1" id="KW-1133">Transmembrane helix</keyword>
<reference evidence="2 3" key="1">
    <citation type="journal article" date="2011" name="J. Bacteriol.">
        <title>Genome sequence of Halorhabdus tiamatea, the first archaeon isolated from a deep-sea anoxic brine lake.</title>
        <authorList>
            <person name="Antunes A."/>
            <person name="Alam I."/>
            <person name="Bajic V.B."/>
            <person name="Stingl U."/>
        </authorList>
    </citation>
    <scope>NUCLEOTIDE SEQUENCE [LARGE SCALE GENOMIC DNA]</scope>
    <source>
        <strain evidence="2 3">SARL4B</strain>
    </source>
</reference>
<keyword evidence="1" id="KW-0812">Transmembrane</keyword>
<sequence length="30" mass="3127">MGMSEKELMLAALVAIALMMGIAAFMLVLG</sequence>
<evidence type="ECO:0000313" key="3">
    <source>
        <dbReference type="Proteomes" id="UP000003861"/>
    </source>
</evidence>
<gene>
    <name evidence="2" type="ORF">HLRTI_003448</name>
</gene>
<reference evidence="2 3" key="2">
    <citation type="journal article" date="2013" name="PLoS ONE">
        <title>INDIGO - INtegrated Data Warehouse of MIcrobial GenOmes with Examples from the Red Sea Extremophiles.</title>
        <authorList>
            <person name="Alam I."/>
            <person name="Antunes A."/>
            <person name="Kamau A.A."/>
            <person name="Ba Alawi W."/>
            <person name="Kalkatawi M."/>
            <person name="Stingl U."/>
            <person name="Bajic V.B."/>
        </authorList>
    </citation>
    <scope>NUCLEOTIDE SEQUENCE [LARGE SCALE GENOMIC DNA]</scope>
    <source>
        <strain evidence="2 3">SARL4B</strain>
    </source>
</reference>
<evidence type="ECO:0000256" key="1">
    <source>
        <dbReference type="SAM" id="Phobius"/>
    </source>
</evidence>
<dbReference type="AlphaFoldDB" id="U2DXR0"/>
<proteinExistence type="predicted"/>
<organism evidence="2 3">
    <name type="scientific">Halorhabdus tiamatea SARL4B</name>
    <dbReference type="NCBI Taxonomy" id="1033806"/>
    <lineage>
        <taxon>Archaea</taxon>
        <taxon>Methanobacteriati</taxon>
        <taxon>Methanobacteriota</taxon>
        <taxon>Stenosarchaea group</taxon>
        <taxon>Halobacteria</taxon>
        <taxon>Halobacteriales</taxon>
        <taxon>Haloarculaceae</taxon>
        <taxon>Halorhabdus</taxon>
    </lineage>
</organism>
<comment type="caution">
    <text evidence="2">The sequence shown here is derived from an EMBL/GenBank/DDBJ whole genome shotgun (WGS) entry which is preliminary data.</text>
</comment>
<evidence type="ECO:0000313" key="2">
    <source>
        <dbReference type="EMBL" id="ERJ04601.1"/>
    </source>
</evidence>
<accession>U2DXR0</accession>
<evidence type="ECO:0008006" key="4">
    <source>
        <dbReference type="Google" id="ProtNLM"/>
    </source>
</evidence>
<dbReference type="Proteomes" id="UP000003861">
    <property type="component" value="Unassembled WGS sequence"/>
</dbReference>
<feature type="transmembrane region" description="Helical" evidence="1">
    <location>
        <begin position="7"/>
        <end position="29"/>
    </location>
</feature>
<keyword evidence="1" id="KW-0472">Membrane</keyword>
<dbReference type="EMBL" id="AFNT02000068">
    <property type="protein sequence ID" value="ERJ04601.1"/>
    <property type="molecule type" value="Genomic_DNA"/>
</dbReference>
<name>U2DXR0_9EURY</name>
<protein>
    <recommendedName>
        <fullName evidence="4">YnhF family membrane protein</fullName>
    </recommendedName>
</protein>